<evidence type="ECO:0000256" key="5">
    <source>
        <dbReference type="ARBA" id="ARBA00023136"/>
    </source>
</evidence>
<feature type="domain" description="EamA" evidence="7">
    <location>
        <begin position="410"/>
        <end position="538"/>
    </location>
</feature>
<accession>A0AAW0KRS3</accession>
<feature type="transmembrane region" description="Helical" evidence="6">
    <location>
        <begin position="261"/>
        <end position="280"/>
    </location>
</feature>
<comment type="similarity">
    <text evidence="2">Belongs to the drug/metabolite transporter (DMT) superfamily. Plant drug/metabolite exporter (P-DME) (TC 2.A.7.4) family.</text>
</comment>
<feature type="transmembrane region" description="Helical" evidence="6">
    <location>
        <begin position="666"/>
        <end position="686"/>
    </location>
</feature>
<evidence type="ECO:0000313" key="9">
    <source>
        <dbReference type="Proteomes" id="UP000237347"/>
    </source>
</evidence>
<feature type="transmembrane region" description="Helical" evidence="6">
    <location>
        <begin position="528"/>
        <end position="550"/>
    </location>
</feature>
<dbReference type="GO" id="GO:0022857">
    <property type="term" value="F:transmembrane transporter activity"/>
    <property type="evidence" value="ECO:0007669"/>
    <property type="project" value="InterPro"/>
</dbReference>
<feature type="transmembrane region" description="Helical" evidence="6">
    <location>
        <begin position="182"/>
        <end position="202"/>
    </location>
</feature>
<dbReference type="Pfam" id="PF00892">
    <property type="entry name" value="EamA"/>
    <property type="match status" value="3"/>
</dbReference>
<evidence type="ECO:0000256" key="6">
    <source>
        <dbReference type="SAM" id="Phobius"/>
    </source>
</evidence>
<sequence length="750" mass="81341">MAGSCWYKDVLPFSAMVAVECTNVGLNTLFKAATLKGLSFYVFILYSYAIATLLLLPLAFIFRRPGLPTFKLSLLYRIFLLGVLGFSGQLCGYKGIEYSSPTLASAMGNLTPAFTFIFAVIFRMENLALRSSITQAKIVGTIVSISGALIVVFYKGPTIISAASQSPSLSFHFSLGSSQTDWIIGGLLLAAEYLLISIWYIVQVTNAKFELYGISQTQVMKIYPSELTVVFLYKLCATIISAPVCLIAEGNSSDWRLRPDIALVSIIFTGLFGLPFTTVVRTWGLHLKGPVYVSIFKPLSIAIAAAMGVIFLGDALCLGSIIGAIIISVGFYAVVWAKVKEELSEDHCNGSLGSSSDEDHGYLIPTLFLLWGISSSRNHQGKEREMAAGSYYYKDVLPFSAMVAAECTNVGLNTLFKAATLRGLSYYVFIFYSSAIATPLLLPLPFIFRQRGLPTFKLSLLYRIFLLGVIGFVAQLCSYKGIEYSSPTLASAISNLIPAFTFILAVIFRMEILALRSSITQAKIMGTIVSISGALVVLFYKGPTIISASSQSPSLSLPSPPGSSQANWDWVIGGLLLTAEYLLLSICYIVQTQVIKIYPAELIIVLLNNVCATIVSAPVCLIAEGNLSAWRLRPDITLVAVIYSGIFGSFFSSVVHIWGLHLKGPVYISNFKPLSIAIAAAMSVIFLGDALYLGSVIGAIILSFGFYAVIWAKAKEELSEDKCYSSLESSPDGKTPLLDSNKVESIHIIE</sequence>
<comment type="subcellular location">
    <subcellularLocation>
        <location evidence="1">Membrane</location>
        <topology evidence="1">Multi-pass membrane protein</topology>
    </subcellularLocation>
</comment>
<feature type="transmembrane region" description="Helical" evidence="6">
    <location>
        <begin position="301"/>
        <end position="334"/>
    </location>
</feature>
<evidence type="ECO:0000256" key="3">
    <source>
        <dbReference type="ARBA" id="ARBA00022692"/>
    </source>
</evidence>
<keyword evidence="5 6" id="KW-0472">Membrane</keyword>
<proteinExistence type="inferred from homology"/>
<reference evidence="8 9" key="1">
    <citation type="journal article" date="2018" name="Sci. Data">
        <title>The draft genome sequence of cork oak.</title>
        <authorList>
            <person name="Ramos A.M."/>
            <person name="Usie A."/>
            <person name="Barbosa P."/>
            <person name="Barros P.M."/>
            <person name="Capote T."/>
            <person name="Chaves I."/>
            <person name="Simoes F."/>
            <person name="Abreu I."/>
            <person name="Carrasquinho I."/>
            <person name="Faro C."/>
            <person name="Guimaraes J.B."/>
            <person name="Mendonca D."/>
            <person name="Nobrega F."/>
            <person name="Rodrigues L."/>
            <person name="Saibo N.J.M."/>
            <person name="Varela M.C."/>
            <person name="Egas C."/>
            <person name="Matos J."/>
            <person name="Miguel C.M."/>
            <person name="Oliveira M.M."/>
            <person name="Ricardo C.P."/>
            <person name="Goncalves S."/>
        </authorList>
    </citation>
    <scope>NUCLEOTIDE SEQUENCE [LARGE SCALE GENOMIC DNA]</scope>
    <source>
        <strain evidence="9">cv. HL8</strain>
    </source>
</reference>
<feature type="domain" description="EamA" evidence="7">
    <location>
        <begin position="24"/>
        <end position="152"/>
    </location>
</feature>
<dbReference type="GO" id="GO:0016020">
    <property type="term" value="C:membrane"/>
    <property type="evidence" value="ECO:0007669"/>
    <property type="project" value="UniProtKB-SubCell"/>
</dbReference>
<feature type="transmembrane region" description="Helical" evidence="6">
    <location>
        <begin position="692"/>
        <end position="712"/>
    </location>
</feature>
<gene>
    <name evidence="8" type="ORF">CFP56_015501</name>
</gene>
<dbReference type="InterPro" id="IPR037185">
    <property type="entry name" value="EmrE-like"/>
</dbReference>
<feature type="transmembrane region" description="Helical" evidence="6">
    <location>
        <begin position="460"/>
        <end position="482"/>
    </location>
</feature>
<keyword evidence="9" id="KW-1185">Reference proteome</keyword>
<feature type="domain" description="EamA" evidence="7">
    <location>
        <begin position="213"/>
        <end position="335"/>
    </location>
</feature>
<dbReference type="EMBL" id="PKMF04000242">
    <property type="protein sequence ID" value="KAK7841381.1"/>
    <property type="molecule type" value="Genomic_DNA"/>
</dbReference>
<feature type="transmembrane region" description="Helical" evidence="6">
    <location>
        <begin position="424"/>
        <end position="448"/>
    </location>
</feature>
<evidence type="ECO:0000256" key="1">
    <source>
        <dbReference type="ARBA" id="ARBA00004141"/>
    </source>
</evidence>
<evidence type="ECO:0000256" key="4">
    <source>
        <dbReference type="ARBA" id="ARBA00022989"/>
    </source>
</evidence>
<evidence type="ECO:0000259" key="7">
    <source>
        <dbReference type="Pfam" id="PF00892"/>
    </source>
</evidence>
<feature type="transmembrane region" description="Helical" evidence="6">
    <location>
        <begin position="134"/>
        <end position="154"/>
    </location>
</feature>
<protein>
    <submittedName>
        <fullName evidence="8">Wat1-related protein</fullName>
    </submittedName>
</protein>
<dbReference type="InterPro" id="IPR000620">
    <property type="entry name" value="EamA_dom"/>
</dbReference>
<dbReference type="InterPro" id="IPR030184">
    <property type="entry name" value="WAT1-related"/>
</dbReference>
<feature type="transmembrane region" description="Helical" evidence="6">
    <location>
        <begin position="38"/>
        <end position="62"/>
    </location>
</feature>
<organism evidence="8 9">
    <name type="scientific">Quercus suber</name>
    <name type="common">Cork oak</name>
    <dbReference type="NCBI Taxonomy" id="58331"/>
    <lineage>
        <taxon>Eukaryota</taxon>
        <taxon>Viridiplantae</taxon>
        <taxon>Streptophyta</taxon>
        <taxon>Embryophyta</taxon>
        <taxon>Tracheophyta</taxon>
        <taxon>Spermatophyta</taxon>
        <taxon>Magnoliopsida</taxon>
        <taxon>eudicotyledons</taxon>
        <taxon>Gunneridae</taxon>
        <taxon>Pentapetalae</taxon>
        <taxon>rosids</taxon>
        <taxon>fabids</taxon>
        <taxon>Fagales</taxon>
        <taxon>Fagaceae</taxon>
        <taxon>Quercus</taxon>
    </lineage>
</organism>
<name>A0AAW0KRS3_QUESU</name>
<evidence type="ECO:0000256" key="2">
    <source>
        <dbReference type="ARBA" id="ARBA00007635"/>
    </source>
</evidence>
<dbReference type="Proteomes" id="UP000237347">
    <property type="component" value="Unassembled WGS sequence"/>
</dbReference>
<feature type="transmembrane region" description="Helical" evidence="6">
    <location>
        <begin position="102"/>
        <end position="122"/>
    </location>
</feature>
<feature type="transmembrane region" description="Helical" evidence="6">
    <location>
        <begin position="602"/>
        <end position="624"/>
    </location>
</feature>
<evidence type="ECO:0000313" key="8">
    <source>
        <dbReference type="EMBL" id="KAK7841381.1"/>
    </source>
</evidence>
<dbReference type="PANTHER" id="PTHR31218">
    <property type="entry name" value="WAT1-RELATED PROTEIN"/>
    <property type="match status" value="1"/>
</dbReference>
<feature type="transmembrane region" description="Helical" evidence="6">
    <location>
        <begin position="488"/>
        <end position="508"/>
    </location>
</feature>
<feature type="transmembrane region" description="Helical" evidence="6">
    <location>
        <begin position="636"/>
        <end position="659"/>
    </location>
</feature>
<feature type="transmembrane region" description="Helical" evidence="6">
    <location>
        <begin position="74"/>
        <end position="96"/>
    </location>
</feature>
<keyword evidence="4 6" id="KW-1133">Transmembrane helix</keyword>
<dbReference type="AlphaFoldDB" id="A0AAW0KRS3"/>
<comment type="caution">
    <text evidence="8">The sequence shown here is derived from an EMBL/GenBank/DDBJ whole genome shotgun (WGS) entry which is preliminary data.</text>
</comment>
<dbReference type="SUPFAM" id="SSF103481">
    <property type="entry name" value="Multidrug resistance efflux transporter EmrE"/>
    <property type="match status" value="4"/>
</dbReference>
<feature type="transmembrane region" description="Helical" evidence="6">
    <location>
        <begin position="570"/>
        <end position="590"/>
    </location>
</feature>
<keyword evidence="3 6" id="KW-0812">Transmembrane</keyword>